<accession>A0ABP0L698</accession>
<evidence type="ECO:0000313" key="3">
    <source>
        <dbReference type="Proteomes" id="UP001642484"/>
    </source>
</evidence>
<proteinExistence type="predicted"/>
<comment type="caution">
    <text evidence="2">The sequence shown here is derived from an EMBL/GenBank/DDBJ whole genome shotgun (WGS) entry which is preliminary data.</text>
</comment>
<evidence type="ECO:0000256" key="1">
    <source>
        <dbReference type="SAM" id="MobiDB-lite"/>
    </source>
</evidence>
<dbReference type="EMBL" id="CAXAMN010011225">
    <property type="protein sequence ID" value="CAK9034666.1"/>
    <property type="molecule type" value="Genomic_DNA"/>
</dbReference>
<organism evidence="2 3">
    <name type="scientific">Durusdinium trenchii</name>
    <dbReference type="NCBI Taxonomy" id="1381693"/>
    <lineage>
        <taxon>Eukaryota</taxon>
        <taxon>Sar</taxon>
        <taxon>Alveolata</taxon>
        <taxon>Dinophyceae</taxon>
        <taxon>Suessiales</taxon>
        <taxon>Symbiodiniaceae</taxon>
        <taxon>Durusdinium</taxon>
    </lineage>
</organism>
<dbReference type="Proteomes" id="UP001642484">
    <property type="component" value="Unassembled WGS sequence"/>
</dbReference>
<evidence type="ECO:0000313" key="2">
    <source>
        <dbReference type="EMBL" id="CAK9034666.1"/>
    </source>
</evidence>
<feature type="region of interest" description="Disordered" evidence="1">
    <location>
        <begin position="40"/>
        <end position="161"/>
    </location>
</feature>
<sequence length="161" mass="17948">METRSAVVVLCLAATRKKRHRRQDSDVDGRFEINPANQLRKVPKDRSRAANGLSRVAQHGARRERHSFSAFCRVAGGDRSVDPVTGRAEEDRRKAKDQRSPFERKVELQAPRDPLGMIEVESSASSGRRRHARSPSLTSNSDGMGSDNDPEDGVEQGQWSL</sequence>
<gene>
    <name evidence="2" type="ORF">CCMP2556_LOCUS19592</name>
</gene>
<reference evidence="2 3" key="1">
    <citation type="submission" date="2024-02" db="EMBL/GenBank/DDBJ databases">
        <authorList>
            <person name="Chen Y."/>
            <person name="Shah S."/>
            <person name="Dougan E. K."/>
            <person name="Thang M."/>
            <person name="Chan C."/>
        </authorList>
    </citation>
    <scope>NUCLEOTIDE SEQUENCE [LARGE SCALE GENOMIC DNA]</scope>
</reference>
<name>A0ABP0L698_9DINO</name>
<protein>
    <submittedName>
        <fullName evidence="2">Uncharacterized protein</fullName>
    </submittedName>
</protein>
<feature type="compositionally biased region" description="Basic and acidic residues" evidence="1">
    <location>
        <begin position="87"/>
        <end position="107"/>
    </location>
</feature>
<keyword evidence="3" id="KW-1185">Reference proteome</keyword>